<sequence length="71" mass="7792">MLGIIKNPPPKMKSVRDSIVISQNSIAISRNKVSGKEKFEYKKAPKIKGNTAGKKIRIIGVGMSIDTRNPI</sequence>
<comment type="caution">
    <text evidence="1">The sequence shown here is derived from an EMBL/GenBank/DDBJ whole genome shotgun (WGS) entry which is preliminary data.</text>
</comment>
<dbReference type="Proteomes" id="UP000321361">
    <property type="component" value="Unassembled WGS sequence"/>
</dbReference>
<reference evidence="1 2" key="1">
    <citation type="submission" date="2019-07" db="EMBL/GenBank/DDBJ databases">
        <title>Whole genome shotgun sequence of Enterococcus thailandicus NBRC 101867.</title>
        <authorList>
            <person name="Hosoyama A."/>
            <person name="Uohara A."/>
            <person name="Ohji S."/>
            <person name="Ichikawa N."/>
        </authorList>
    </citation>
    <scope>NUCLEOTIDE SEQUENCE [LARGE SCALE GENOMIC DNA]</scope>
    <source>
        <strain evidence="1 2">NBRC 101867</strain>
    </source>
</reference>
<accession>A0A510WI60</accession>
<gene>
    <name evidence="1" type="ORF">ETH01_16220</name>
</gene>
<protein>
    <submittedName>
        <fullName evidence="1">Uncharacterized protein</fullName>
    </submittedName>
</protein>
<dbReference type="AlphaFoldDB" id="A0A510WI60"/>
<evidence type="ECO:0000313" key="2">
    <source>
        <dbReference type="Proteomes" id="UP000321361"/>
    </source>
</evidence>
<name>A0A510WI60_ENTTH</name>
<organism evidence="1 2">
    <name type="scientific">Enterococcus thailandicus</name>
    <dbReference type="NCBI Taxonomy" id="417368"/>
    <lineage>
        <taxon>Bacteria</taxon>
        <taxon>Bacillati</taxon>
        <taxon>Bacillota</taxon>
        <taxon>Bacilli</taxon>
        <taxon>Lactobacillales</taxon>
        <taxon>Enterococcaceae</taxon>
        <taxon>Enterococcus</taxon>
    </lineage>
</organism>
<evidence type="ECO:0000313" key="1">
    <source>
        <dbReference type="EMBL" id="GEK37335.1"/>
    </source>
</evidence>
<dbReference type="EMBL" id="BJUG01000008">
    <property type="protein sequence ID" value="GEK37335.1"/>
    <property type="molecule type" value="Genomic_DNA"/>
</dbReference>
<proteinExistence type="predicted"/>